<dbReference type="Proteomes" id="UP000838686">
    <property type="component" value="Unassembled WGS sequence"/>
</dbReference>
<protein>
    <recommendedName>
        <fullName evidence="3">Thioredoxin-like fold domain-containing protein</fullName>
    </recommendedName>
</protein>
<dbReference type="RefSeq" id="WP_236343392.1">
    <property type="nucleotide sequence ID" value="NZ_CAKMMF010000016.1"/>
</dbReference>
<organism evidence="1 2">
    <name type="scientific">Paenibacillus plantiphilus</name>
    <dbReference type="NCBI Taxonomy" id="2905650"/>
    <lineage>
        <taxon>Bacteria</taxon>
        <taxon>Bacillati</taxon>
        <taxon>Bacillota</taxon>
        <taxon>Bacilli</taxon>
        <taxon>Bacillales</taxon>
        <taxon>Paenibacillaceae</taxon>
        <taxon>Paenibacillus</taxon>
    </lineage>
</organism>
<accession>A0ABM9CBI4</accession>
<name>A0ABM9CBI4_9BACL</name>
<evidence type="ECO:0000313" key="1">
    <source>
        <dbReference type="EMBL" id="CAH1209473.1"/>
    </source>
</evidence>
<evidence type="ECO:0008006" key="3">
    <source>
        <dbReference type="Google" id="ProtNLM"/>
    </source>
</evidence>
<keyword evidence="2" id="KW-1185">Reference proteome</keyword>
<dbReference type="EMBL" id="CAKMMF010000016">
    <property type="protein sequence ID" value="CAH1209473.1"/>
    <property type="molecule type" value="Genomic_DNA"/>
</dbReference>
<comment type="caution">
    <text evidence="1">The sequence shown here is derived from an EMBL/GenBank/DDBJ whole genome shotgun (WGS) entry which is preliminary data.</text>
</comment>
<reference evidence="1" key="1">
    <citation type="submission" date="2022-01" db="EMBL/GenBank/DDBJ databases">
        <authorList>
            <person name="Criscuolo A."/>
        </authorList>
    </citation>
    <scope>NUCLEOTIDE SEQUENCE</scope>
    <source>
        <strain evidence="1">CIP111893</strain>
    </source>
</reference>
<gene>
    <name evidence="1" type="ORF">PAECIP111893_03029</name>
</gene>
<sequence>MMMLEHEEDDEDEETLVVQVNSFYNIGNISASYYTTLDVVRTFVSEFHISAYPTFVIAEGNPFSNEMEGMLRYARLVSPHPAAITRFLQDEIFNHEQSLRSQ</sequence>
<evidence type="ECO:0000313" key="2">
    <source>
        <dbReference type="Proteomes" id="UP000838686"/>
    </source>
</evidence>
<proteinExistence type="predicted"/>